<evidence type="ECO:0000313" key="2">
    <source>
        <dbReference type="EMBL" id="QEU96916.1"/>
    </source>
</evidence>
<dbReference type="Proteomes" id="UP000325529">
    <property type="component" value="Chromosome"/>
</dbReference>
<keyword evidence="3" id="KW-1185">Reference proteome</keyword>
<dbReference type="AlphaFoldDB" id="A0A5J6GV81"/>
<dbReference type="Gene3D" id="3.40.1580.10">
    <property type="entry name" value="SMI1/KNR4-like"/>
    <property type="match status" value="1"/>
</dbReference>
<evidence type="ECO:0000259" key="1">
    <source>
        <dbReference type="SMART" id="SM00860"/>
    </source>
</evidence>
<gene>
    <name evidence="2" type="ORF">CP970_43610</name>
</gene>
<dbReference type="InterPro" id="IPR037883">
    <property type="entry name" value="Knr4/Smi1-like_sf"/>
</dbReference>
<dbReference type="OrthoDB" id="458118at2"/>
<name>A0A5J6GV81_STRKN</name>
<dbReference type="SMART" id="SM00860">
    <property type="entry name" value="SMI1_KNR4"/>
    <property type="match status" value="1"/>
</dbReference>
<reference evidence="2 3" key="1">
    <citation type="submission" date="2017-09" db="EMBL/GenBank/DDBJ databases">
        <authorList>
            <person name="Lee N."/>
            <person name="Cho B.-K."/>
        </authorList>
    </citation>
    <scope>NUCLEOTIDE SEQUENCE [LARGE SCALE GENOMIC DNA]</scope>
    <source>
        <strain evidence="2 3">ATCC 12853</strain>
    </source>
</reference>
<sequence length="644" mass="70703">MTETDGASDDWRGFLTRWSAEWADAYDPDEVQEAGDEEARRTRWLGFEPATPERIAALEERLEHRLPPSYRTFLEVTDGWRHAGGFVWLLAGTDTANWHEDDAGLAEIYQEDLDENATREEVLEATIWTRGLELAVESDAMTVMLDPEDVDAHGEWAVYTWAPWRASPPERHASFWEFMQDAYREFHSLRAGADDAPEFVNATTEALDAEVEQARRDALRGDFERAEAVFAQARAFGRPRAGALRDQIVWLLGDRYSTHFDGLAADPVYAPDLLPALIAGRGGRPWHGEGAYAGYVRGRSDEVCTLERLILRQLREGTYAYTAPGPFGDAVQAAREQARWGETDAAWRTLLIALPQWQPLGVDHLAPVGLAADPLLGPLLTQERGRALLATPRGEEATGSGSVAVDEDPPGMAWLAERPSTGQRQGYRFLLVEGVEPDALPTLIGAEDGAELFEPMTLWDARSKLRSGGTSSSYDDKALVAVGRAGGGWSFAFDGMPKPFNEARFTSPAVAASRHGRAVVVWASPDDFGRGALFHLSVAERATERYAFTVLGERCDRSGEIPQDLDPDRLFPELRSGGQNRELPGEAAALTAIATTFGATLPRFALDDGRLHTFVTRSWTRPPGAGETYIVITSGPPGAHTSDA</sequence>
<dbReference type="SUPFAM" id="SSF160631">
    <property type="entry name" value="SMI1/KNR4-like"/>
    <property type="match status" value="1"/>
</dbReference>
<dbReference type="RefSeq" id="WP_055550677.1">
    <property type="nucleotide sequence ID" value="NZ_CP023699.1"/>
</dbReference>
<organism evidence="2 3">
    <name type="scientific">Streptomyces kanamyceticus</name>
    <dbReference type="NCBI Taxonomy" id="1967"/>
    <lineage>
        <taxon>Bacteria</taxon>
        <taxon>Bacillati</taxon>
        <taxon>Actinomycetota</taxon>
        <taxon>Actinomycetes</taxon>
        <taxon>Kitasatosporales</taxon>
        <taxon>Streptomycetaceae</taxon>
        <taxon>Streptomyces</taxon>
    </lineage>
</organism>
<evidence type="ECO:0000313" key="3">
    <source>
        <dbReference type="Proteomes" id="UP000325529"/>
    </source>
</evidence>
<dbReference type="KEGG" id="ska:CP970_43610"/>
<dbReference type="Pfam" id="PF09346">
    <property type="entry name" value="SMI1_KNR4"/>
    <property type="match status" value="1"/>
</dbReference>
<proteinExistence type="predicted"/>
<accession>A0A5J6GV81</accession>
<feature type="domain" description="Knr4/Smi1-like" evidence="1">
    <location>
        <begin position="49"/>
        <end position="181"/>
    </location>
</feature>
<protein>
    <submittedName>
        <fullName evidence="2">SMI1/KNR4 family protein</fullName>
    </submittedName>
</protein>
<dbReference type="InterPro" id="IPR018958">
    <property type="entry name" value="Knr4/Smi1-like_dom"/>
</dbReference>
<dbReference type="EMBL" id="CP023699">
    <property type="protein sequence ID" value="QEU96916.1"/>
    <property type="molecule type" value="Genomic_DNA"/>
</dbReference>